<dbReference type="PANTHER" id="PTHR12749">
    <property type="entry name" value="EXCISION REPAIR CROSS-COMPLEMENTING 1 ERCC1"/>
    <property type="match status" value="1"/>
</dbReference>
<evidence type="ECO:0000256" key="3">
    <source>
        <dbReference type="ARBA" id="ARBA00022763"/>
    </source>
</evidence>
<reference evidence="9" key="2">
    <citation type="submission" date="2021-01" db="EMBL/GenBank/DDBJ databases">
        <authorList>
            <person name="Schikora-Tamarit M.A."/>
        </authorList>
    </citation>
    <scope>NUCLEOTIDE SEQUENCE</scope>
    <source>
        <strain evidence="9">CBS2887</strain>
    </source>
</reference>
<evidence type="ECO:0000256" key="6">
    <source>
        <dbReference type="ARBA" id="ARBA00023242"/>
    </source>
</evidence>
<keyword evidence="3" id="KW-0227">DNA damage</keyword>
<feature type="compositionally biased region" description="Low complexity" evidence="7">
    <location>
        <begin position="109"/>
        <end position="119"/>
    </location>
</feature>
<dbReference type="OrthoDB" id="10262814at2759"/>
<comment type="subcellular location">
    <subcellularLocation>
        <location evidence="1">Nucleus</location>
    </subcellularLocation>
</comment>
<feature type="compositionally biased region" description="Polar residues" evidence="7">
    <location>
        <begin position="92"/>
        <end position="108"/>
    </location>
</feature>
<reference evidence="9" key="1">
    <citation type="journal article" date="2021" name="Open Biol.">
        <title>Shared evolutionary footprints suggest mitochondrial oxidative damage underlies multiple complex I losses in fungi.</title>
        <authorList>
            <person name="Schikora-Tamarit M.A."/>
            <person name="Marcet-Houben M."/>
            <person name="Nosek J."/>
            <person name="Gabaldon T."/>
        </authorList>
    </citation>
    <scope>NUCLEOTIDE SEQUENCE</scope>
    <source>
        <strain evidence="9">CBS2887</strain>
    </source>
</reference>
<feature type="compositionally biased region" description="Polar residues" evidence="7">
    <location>
        <begin position="1"/>
        <end position="11"/>
    </location>
</feature>
<evidence type="ECO:0000313" key="10">
    <source>
        <dbReference type="Proteomes" id="UP000774326"/>
    </source>
</evidence>
<comment type="similarity">
    <text evidence="2">Belongs to the ERCC1/RAD10/SWI10 family.</text>
</comment>
<dbReference type="InterPro" id="IPR004579">
    <property type="entry name" value="ERCC1/RAD10/SWI10"/>
</dbReference>
<dbReference type="Proteomes" id="UP000774326">
    <property type="component" value="Unassembled WGS sequence"/>
</dbReference>
<dbReference type="GO" id="GO:0006312">
    <property type="term" value="P:mitotic recombination"/>
    <property type="evidence" value="ECO:0007669"/>
    <property type="project" value="TreeGrafter"/>
</dbReference>
<feature type="compositionally biased region" description="Low complexity" evidence="7">
    <location>
        <begin position="40"/>
        <end position="53"/>
    </location>
</feature>
<dbReference type="GO" id="GO:0003684">
    <property type="term" value="F:damaged DNA binding"/>
    <property type="evidence" value="ECO:0007669"/>
    <property type="project" value="InterPro"/>
</dbReference>
<gene>
    <name evidence="9" type="ORF">WICPIJ_002416</name>
</gene>
<keyword evidence="5" id="KW-0234">DNA repair</keyword>
<dbReference type="InterPro" id="IPR011335">
    <property type="entry name" value="Restrct_endonuc-II-like"/>
</dbReference>
<organism evidence="9 10">
    <name type="scientific">Wickerhamomyces pijperi</name>
    <name type="common">Yeast</name>
    <name type="synonym">Pichia pijperi</name>
    <dbReference type="NCBI Taxonomy" id="599730"/>
    <lineage>
        <taxon>Eukaryota</taxon>
        <taxon>Fungi</taxon>
        <taxon>Dikarya</taxon>
        <taxon>Ascomycota</taxon>
        <taxon>Saccharomycotina</taxon>
        <taxon>Saccharomycetes</taxon>
        <taxon>Phaffomycetales</taxon>
        <taxon>Wickerhamomycetaceae</taxon>
        <taxon>Wickerhamomyces</taxon>
    </lineage>
</organism>
<dbReference type="PANTHER" id="PTHR12749:SF0">
    <property type="entry name" value="DNA EXCISION REPAIR PROTEIN ERCC-1"/>
    <property type="match status" value="1"/>
</dbReference>
<dbReference type="GO" id="GO:0070914">
    <property type="term" value="P:UV-damage excision repair"/>
    <property type="evidence" value="ECO:0007669"/>
    <property type="project" value="TreeGrafter"/>
</dbReference>
<dbReference type="AlphaFoldDB" id="A0A9P8Q9S6"/>
<feature type="compositionally biased region" description="Polar residues" evidence="7">
    <location>
        <begin position="54"/>
        <end position="73"/>
    </location>
</feature>
<proteinExistence type="inferred from homology"/>
<dbReference type="EMBL" id="JAEUBG010001292">
    <property type="protein sequence ID" value="KAH3686617.1"/>
    <property type="molecule type" value="Genomic_DNA"/>
</dbReference>
<evidence type="ECO:0000256" key="4">
    <source>
        <dbReference type="ARBA" id="ARBA00023125"/>
    </source>
</evidence>
<comment type="caution">
    <text evidence="9">The sequence shown here is derived from an EMBL/GenBank/DDBJ whole genome shotgun (WGS) entry which is preliminary data.</text>
</comment>
<dbReference type="GO" id="GO:0003697">
    <property type="term" value="F:single-stranded DNA binding"/>
    <property type="evidence" value="ECO:0007669"/>
    <property type="project" value="TreeGrafter"/>
</dbReference>
<keyword evidence="6" id="KW-0539">Nucleus</keyword>
<dbReference type="GO" id="GO:0000110">
    <property type="term" value="C:nucleotide-excision repair factor 1 complex"/>
    <property type="evidence" value="ECO:0007669"/>
    <property type="project" value="TreeGrafter"/>
</dbReference>
<name>A0A9P8Q9S6_WICPI</name>
<keyword evidence="4" id="KW-0238">DNA-binding</keyword>
<evidence type="ECO:0000256" key="5">
    <source>
        <dbReference type="ARBA" id="ARBA00023204"/>
    </source>
</evidence>
<sequence>MSDQSTNNQKVTQQQPQPTPAADSTSFASILANVQRLREQQSGSSSSQLLQPRTTDNQNQLNQPIQHNRTLPNQRTPQDQQQQQQQRSAQRLASTTLSKRVNSLNLPNTTTSQSQSHPQTSKRQHTSSSSILKINKNQTGNPLLTHLTNLSWEYVSKHLPYDYLIPPHQNNNKIIGNRPIIFLSLKYHKLHPEHLPMKLKVNKNFNTTTASTEAATDRTTIPIVLVYVDVERYDTIIDELNYLSVFEGFTLLLAWGWEECAVWIKGLVQGK</sequence>
<evidence type="ECO:0000256" key="7">
    <source>
        <dbReference type="SAM" id="MobiDB-lite"/>
    </source>
</evidence>
<dbReference type="SUPFAM" id="SSF52980">
    <property type="entry name" value="Restriction endonuclease-like"/>
    <property type="match status" value="1"/>
</dbReference>
<dbReference type="GO" id="GO:0006302">
    <property type="term" value="P:double-strand break repair"/>
    <property type="evidence" value="ECO:0007669"/>
    <property type="project" value="UniProtKB-ARBA"/>
</dbReference>
<accession>A0A9P8Q9S6</accession>
<evidence type="ECO:0000313" key="9">
    <source>
        <dbReference type="EMBL" id="KAH3686617.1"/>
    </source>
</evidence>
<keyword evidence="10" id="KW-1185">Reference proteome</keyword>
<evidence type="ECO:0000256" key="2">
    <source>
        <dbReference type="ARBA" id="ARBA00008283"/>
    </source>
</evidence>
<evidence type="ECO:0000256" key="1">
    <source>
        <dbReference type="ARBA" id="ARBA00004123"/>
    </source>
</evidence>
<feature type="compositionally biased region" description="Low complexity" evidence="7">
    <location>
        <begin position="74"/>
        <end position="91"/>
    </location>
</feature>
<dbReference type="Pfam" id="PF03834">
    <property type="entry name" value="Rad10"/>
    <property type="match status" value="1"/>
</dbReference>
<evidence type="ECO:0000259" key="8">
    <source>
        <dbReference type="Pfam" id="PF03834"/>
    </source>
</evidence>
<feature type="region of interest" description="Disordered" evidence="7">
    <location>
        <begin position="1"/>
        <end position="129"/>
    </location>
</feature>
<dbReference type="GO" id="GO:0070522">
    <property type="term" value="C:ERCC4-ERCC1 complex"/>
    <property type="evidence" value="ECO:0007669"/>
    <property type="project" value="TreeGrafter"/>
</dbReference>
<protein>
    <recommendedName>
        <fullName evidence="8">ERCC1-like central domain-containing protein</fullName>
    </recommendedName>
</protein>
<feature type="domain" description="ERCC1-like central" evidence="8">
    <location>
        <begin position="132"/>
        <end position="266"/>
    </location>
</feature>
<dbReference type="InterPro" id="IPR047260">
    <property type="entry name" value="ERCC1-like_central_dom"/>
</dbReference>
<dbReference type="Gene3D" id="3.40.50.10130">
    <property type="match status" value="1"/>
</dbReference>